<dbReference type="Proteomes" id="UP000799444">
    <property type="component" value="Unassembled WGS sequence"/>
</dbReference>
<sequence>MASPPDYKIVRICTGSPRLTELAAKFRETKLAALEAEPTGFATKLAEEALIPLTTWRQRLEAPANLLICLVPSLSAPSTSDEDALIYGDWVGMCTMRGPLPYSMFHLPHSGQPVPANPDLETRWHLNNLYTNLEHRGRGLARRIVETGLEVAQEQTRALQGEDEQMKARVRLFFDPSKTHLHRMYSGLGFKEAGKITLGEAFVANGDAEQLPADMSSEEAKMKWGRRYGLSMERIVDA</sequence>
<dbReference type="CDD" id="cd04301">
    <property type="entry name" value="NAT_SF"/>
    <property type="match status" value="1"/>
</dbReference>
<feature type="domain" description="N-acetyltransferase" evidence="1">
    <location>
        <begin position="120"/>
        <end position="164"/>
    </location>
</feature>
<dbReference type="Gene3D" id="3.40.630.30">
    <property type="match status" value="1"/>
</dbReference>
<evidence type="ECO:0000259" key="1">
    <source>
        <dbReference type="Pfam" id="PF00583"/>
    </source>
</evidence>
<dbReference type="AlphaFoldDB" id="A0A9P4QS97"/>
<dbReference type="EMBL" id="ML996229">
    <property type="protein sequence ID" value="KAF2729986.1"/>
    <property type="molecule type" value="Genomic_DNA"/>
</dbReference>
<keyword evidence="3" id="KW-1185">Reference proteome</keyword>
<dbReference type="Pfam" id="PF00583">
    <property type="entry name" value="Acetyltransf_1"/>
    <property type="match status" value="1"/>
</dbReference>
<accession>A0A9P4QS97</accession>
<gene>
    <name evidence="2" type="ORF">EJ04DRAFT_515547</name>
</gene>
<evidence type="ECO:0000313" key="3">
    <source>
        <dbReference type="Proteomes" id="UP000799444"/>
    </source>
</evidence>
<comment type="caution">
    <text evidence="2">The sequence shown here is derived from an EMBL/GenBank/DDBJ whole genome shotgun (WGS) entry which is preliminary data.</text>
</comment>
<proteinExistence type="predicted"/>
<dbReference type="GO" id="GO:0016747">
    <property type="term" value="F:acyltransferase activity, transferring groups other than amino-acyl groups"/>
    <property type="evidence" value="ECO:0007669"/>
    <property type="project" value="InterPro"/>
</dbReference>
<evidence type="ECO:0000313" key="2">
    <source>
        <dbReference type="EMBL" id="KAF2729986.1"/>
    </source>
</evidence>
<dbReference type="InterPro" id="IPR016181">
    <property type="entry name" value="Acyl_CoA_acyltransferase"/>
</dbReference>
<dbReference type="SUPFAM" id="SSF55729">
    <property type="entry name" value="Acyl-CoA N-acyltransferases (Nat)"/>
    <property type="match status" value="1"/>
</dbReference>
<reference evidence="2" key="1">
    <citation type="journal article" date="2020" name="Stud. Mycol.">
        <title>101 Dothideomycetes genomes: a test case for predicting lifestyles and emergence of pathogens.</title>
        <authorList>
            <person name="Haridas S."/>
            <person name="Albert R."/>
            <person name="Binder M."/>
            <person name="Bloem J."/>
            <person name="Labutti K."/>
            <person name="Salamov A."/>
            <person name="Andreopoulos B."/>
            <person name="Baker S."/>
            <person name="Barry K."/>
            <person name="Bills G."/>
            <person name="Bluhm B."/>
            <person name="Cannon C."/>
            <person name="Castanera R."/>
            <person name="Culley D."/>
            <person name="Daum C."/>
            <person name="Ezra D."/>
            <person name="Gonzalez J."/>
            <person name="Henrissat B."/>
            <person name="Kuo A."/>
            <person name="Liang C."/>
            <person name="Lipzen A."/>
            <person name="Lutzoni F."/>
            <person name="Magnuson J."/>
            <person name="Mondo S."/>
            <person name="Nolan M."/>
            <person name="Ohm R."/>
            <person name="Pangilinan J."/>
            <person name="Park H.-J."/>
            <person name="Ramirez L."/>
            <person name="Alfaro M."/>
            <person name="Sun H."/>
            <person name="Tritt A."/>
            <person name="Yoshinaga Y."/>
            <person name="Zwiers L.-H."/>
            <person name="Turgeon B."/>
            <person name="Goodwin S."/>
            <person name="Spatafora J."/>
            <person name="Crous P."/>
            <person name="Grigoriev I."/>
        </authorList>
    </citation>
    <scope>NUCLEOTIDE SEQUENCE</scope>
    <source>
        <strain evidence="2">CBS 125425</strain>
    </source>
</reference>
<dbReference type="OrthoDB" id="41532at2759"/>
<name>A0A9P4QS97_9PLEO</name>
<organism evidence="2 3">
    <name type="scientific">Polyplosphaeria fusca</name>
    <dbReference type="NCBI Taxonomy" id="682080"/>
    <lineage>
        <taxon>Eukaryota</taxon>
        <taxon>Fungi</taxon>
        <taxon>Dikarya</taxon>
        <taxon>Ascomycota</taxon>
        <taxon>Pezizomycotina</taxon>
        <taxon>Dothideomycetes</taxon>
        <taxon>Pleosporomycetidae</taxon>
        <taxon>Pleosporales</taxon>
        <taxon>Tetraplosphaeriaceae</taxon>
        <taxon>Polyplosphaeria</taxon>
    </lineage>
</organism>
<dbReference type="InterPro" id="IPR000182">
    <property type="entry name" value="GNAT_dom"/>
</dbReference>
<protein>
    <recommendedName>
        <fullName evidence="1">N-acetyltransferase domain-containing protein</fullName>
    </recommendedName>
</protein>